<feature type="compositionally biased region" description="Acidic residues" evidence="1">
    <location>
        <begin position="207"/>
        <end position="266"/>
    </location>
</feature>
<gene>
    <name evidence="2" type="ORF">H103_08224</name>
</gene>
<feature type="compositionally biased region" description="Low complexity" evidence="1">
    <location>
        <begin position="140"/>
        <end position="150"/>
    </location>
</feature>
<dbReference type="Proteomes" id="UP000023758">
    <property type="component" value="Unassembled WGS sequence"/>
</dbReference>
<dbReference type="AlphaFoldDB" id="A0A022VPV3"/>
<organism evidence="2">
    <name type="scientific">Trichophyton rubrum CBS 288.86</name>
    <dbReference type="NCBI Taxonomy" id="1215330"/>
    <lineage>
        <taxon>Eukaryota</taxon>
        <taxon>Fungi</taxon>
        <taxon>Dikarya</taxon>
        <taxon>Ascomycota</taxon>
        <taxon>Pezizomycotina</taxon>
        <taxon>Eurotiomycetes</taxon>
        <taxon>Eurotiomycetidae</taxon>
        <taxon>Onygenales</taxon>
        <taxon>Arthrodermataceae</taxon>
        <taxon>Trichophyton</taxon>
    </lineage>
</organism>
<proteinExistence type="predicted"/>
<feature type="region of interest" description="Disordered" evidence="1">
    <location>
        <begin position="207"/>
        <end position="274"/>
    </location>
</feature>
<reference evidence="2" key="1">
    <citation type="submission" date="2014-02" db="EMBL/GenBank/DDBJ databases">
        <title>The Genome Sequence of Trichophyton rubrum (morphotype fischeri) CBS 288.86.</title>
        <authorList>
            <consortium name="The Broad Institute Genomics Platform"/>
            <person name="Cuomo C.A."/>
            <person name="White T.C."/>
            <person name="Graser Y."/>
            <person name="Martinez-Rossi N."/>
            <person name="Heitman J."/>
            <person name="Young S.K."/>
            <person name="Zeng Q."/>
            <person name="Gargeya S."/>
            <person name="Abouelleil A."/>
            <person name="Alvarado L."/>
            <person name="Chapman S.B."/>
            <person name="Gainer-Dewar J."/>
            <person name="Goldberg J."/>
            <person name="Griggs A."/>
            <person name="Gujja S."/>
            <person name="Hansen M."/>
            <person name="Howarth C."/>
            <person name="Imamovic A."/>
            <person name="Larimer J."/>
            <person name="Martinez D."/>
            <person name="Murphy C."/>
            <person name="Pearson M.D."/>
            <person name="Persinoti G."/>
            <person name="Poon T."/>
            <person name="Priest M."/>
            <person name="Roberts A.D."/>
            <person name="Saif S."/>
            <person name="Shea T.D."/>
            <person name="Sykes S.N."/>
            <person name="Wortman J."/>
            <person name="Nusbaum C."/>
            <person name="Birren B."/>
        </authorList>
    </citation>
    <scope>NUCLEOTIDE SEQUENCE [LARGE SCALE GENOMIC DNA]</scope>
    <source>
        <strain evidence="2">CBS 288.86</strain>
    </source>
</reference>
<dbReference type="OrthoDB" id="4199007at2759"/>
<dbReference type="EMBL" id="KK207936">
    <property type="protein sequence ID" value="EZF48026.1"/>
    <property type="molecule type" value="Genomic_DNA"/>
</dbReference>
<feature type="region of interest" description="Disordered" evidence="1">
    <location>
        <begin position="126"/>
        <end position="163"/>
    </location>
</feature>
<evidence type="ECO:0000313" key="2">
    <source>
        <dbReference type="EMBL" id="EZF48026.1"/>
    </source>
</evidence>
<name>A0A022VPV3_TRIRU</name>
<accession>A0A022VPV3</accession>
<evidence type="ECO:0000256" key="1">
    <source>
        <dbReference type="SAM" id="MobiDB-lite"/>
    </source>
</evidence>
<protein>
    <submittedName>
        <fullName evidence="2">Uncharacterized protein</fullName>
    </submittedName>
</protein>
<sequence length="506" mass="56654">MSFRCGLFYGLSPQTNAYSTIVNFNTGTGTGTGTGFKDQPSPQYCAIMSAFHHHLDLAGRRRLGALDAYERPYLSDEPKDAETAIIPPQFTHTPLVRSSTLSFSDSSVSSLGGGDLKTEVQRMLRETATETQTERPPQPAQEHQPQELLQSDGENGDDEYSEGTDIASLTSVDDQSAGGVEICHLPVSAEVHVDRPLLATDCFDEAEWLGDNDDDGEDDEDDEDNDEETEEEDDDEDEEDEEDDEEDEDVEMFDSDSDDASDDDNDVSVNGDDHVDDLGLDDEFSYISFSRSVHFAPALETVIPDKTYDSETEPPTEPLPEMTIHEKIQIALAAKPRSLDPANFSNDEHDEPDEHSRDHLDLDKQLLTAYINGLRTISAHVCKIVIRSRTLPHDPRAVEGVEPDTRTYVNEYLDRISLLLQNFFPNLVDEDKFDDILESTTMAVSFDDEENVTYRPGFTDARKMIQSALEETLDVDDMYMADEVTKWLASELIEPLGLRAVRLERN</sequence>
<dbReference type="HOGENOM" id="CLU_023110_0_0_1"/>